<protein>
    <recommendedName>
        <fullName evidence="1">NAD(P)-binding domain-containing protein</fullName>
    </recommendedName>
</protein>
<dbReference type="EMBL" id="BART01012289">
    <property type="protein sequence ID" value="GAG79184.1"/>
    <property type="molecule type" value="Genomic_DNA"/>
</dbReference>
<gene>
    <name evidence="2" type="ORF">S01H4_25736</name>
</gene>
<feature type="domain" description="NAD(P)-binding" evidence="1">
    <location>
        <begin position="11"/>
        <end position="191"/>
    </location>
</feature>
<accession>X1ABF7</accession>
<evidence type="ECO:0000313" key="2">
    <source>
        <dbReference type="EMBL" id="GAG79184.1"/>
    </source>
</evidence>
<dbReference type="Pfam" id="PF16363">
    <property type="entry name" value="GDP_Man_Dehyd"/>
    <property type="match status" value="1"/>
</dbReference>
<dbReference type="Gene3D" id="3.40.50.720">
    <property type="entry name" value="NAD(P)-binding Rossmann-like Domain"/>
    <property type="match status" value="1"/>
</dbReference>
<dbReference type="InterPro" id="IPR016040">
    <property type="entry name" value="NAD(P)-bd_dom"/>
</dbReference>
<name>X1ABF7_9ZZZZ</name>
<dbReference type="AlphaFoldDB" id="X1ABF7"/>
<evidence type="ECO:0000259" key="1">
    <source>
        <dbReference type="Pfam" id="PF16363"/>
    </source>
</evidence>
<comment type="caution">
    <text evidence="2">The sequence shown here is derived from an EMBL/GenBank/DDBJ whole genome shotgun (WGS) entry which is preliminary data.</text>
</comment>
<dbReference type="SUPFAM" id="SSF51735">
    <property type="entry name" value="NAD(P)-binding Rossmann-fold domains"/>
    <property type="match status" value="1"/>
</dbReference>
<dbReference type="PANTHER" id="PTHR43000">
    <property type="entry name" value="DTDP-D-GLUCOSE 4,6-DEHYDRATASE-RELATED"/>
    <property type="match status" value="1"/>
</dbReference>
<organism evidence="2">
    <name type="scientific">marine sediment metagenome</name>
    <dbReference type="NCBI Taxonomy" id="412755"/>
    <lineage>
        <taxon>unclassified sequences</taxon>
        <taxon>metagenomes</taxon>
        <taxon>ecological metagenomes</taxon>
    </lineage>
</organism>
<dbReference type="Gene3D" id="3.90.25.10">
    <property type="entry name" value="UDP-galactose 4-epimerase, domain 1"/>
    <property type="match status" value="1"/>
</dbReference>
<dbReference type="InterPro" id="IPR036291">
    <property type="entry name" value="NAD(P)-bd_dom_sf"/>
</dbReference>
<proteinExistence type="predicted"/>
<sequence length="195" mass="21756">MRLYLYQNPFTVKKAVKDVNIICHLAALIGIPYSYIAPDSYIDTNVKGTLNVVQAAKSSNLEKVIITSTSETYGSAIYVPIDEKHPYQPQSPYSASKISADHIAMSYYHSFNLPISIIRPFNTYGPRQSTRAIIPTIITQILKGKEVIELGSLFPTRDLTYVLDLCDAYVKMCKKDNIEGEIINIGSSNEILDAE</sequence>
<reference evidence="2" key="1">
    <citation type="journal article" date="2014" name="Front. Microbiol.">
        <title>High frequency of phylogenetically diverse reductive dehalogenase-homologous genes in deep subseafloor sedimentary metagenomes.</title>
        <authorList>
            <person name="Kawai M."/>
            <person name="Futagami T."/>
            <person name="Toyoda A."/>
            <person name="Takaki Y."/>
            <person name="Nishi S."/>
            <person name="Hori S."/>
            <person name="Arai W."/>
            <person name="Tsubouchi T."/>
            <person name="Morono Y."/>
            <person name="Uchiyama I."/>
            <person name="Ito T."/>
            <person name="Fujiyama A."/>
            <person name="Inagaki F."/>
            <person name="Takami H."/>
        </authorList>
    </citation>
    <scope>NUCLEOTIDE SEQUENCE</scope>
    <source>
        <strain evidence="2">Expedition CK06-06</strain>
    </source>
</reference>